<proteinExistence type="predicted"/>
<protein>
    <submittedName>
        <fullName evidence="2">Uncharacterized protein</fullName>
    </submittedName>
</protein>
<dbReference type="EMBL" id="CP017558">
    <property type="protein sequence ID" value="AOW07538.1"/>
    <property type="molecule type" value="Genomic_DNA"/>
</dbReference>
<gene>
    <name evidence="2" type="ORF">YALI1_F28934g</name>
</gene>
<keyword evidence="1" id="KW-1133">Transmembrane helix</keyword>
<dbReference type="RefSeq" id="XP_065950437.2">
    <property type="nucleotide sequence ID" value="XM_066094365.2"/>
</dbReference>
<dbReference type="KEGG" id="yli:90949735"/>
<dbReference type="AlphaFoldDB" id="A0A1D8NPJ3"/>
<reference evidence="2 3" key="1">
    <citation type="journal article" date="2016" name="PLoS ONE">
        <title>Sequence Assembly of Yarrowia lipolytica Strain W29/CLIB89 Shows Transposable Element Diversity.</title>
        <authorList>
            <person name="Magnan C."/>
            <person name="Yu J."/>
            <person name="Chang I."/>
            <person name="Jahn E."/>
            <person name="Kanomata Y."/>
            <person name="Wu J."/>
            <person name="Zeller M."/>
            <person name="Oakes M."/>
            <person name="Baldi P."/>
            <person name="Sandmeyer S."/>
        </authorList>
    </citation>
    <scope>NUCLEOTIDE SEQUENCE [LARGE SCALE GENOMIC DNA]</scope>
    <source>
        <strain evidence="3">CLIB89(W29)</strain>
    </source>
</reference>
<dbReference type="VEuPathDB" id="FungiDB:YALI1_F28934g"/>
<dbReference type="Proteomes" id="UP000182444">
    <property type="component" value="Chromosome 1F"/>
</dbReference>
<evidence type="ECO:0000256" key="1">
    <source>
        <dbReference type="SAM" id="Phobius"/>
    </source>
</evidence>
<evidence type="ECO:0000313" key="2">
    <source>
        <dbReference type="EMBL" id="AOW07538.1"/>
    </source>
</evidence>
<accession>A0A1D8NPJ3</accession>
<sequence length="83" mass="9880">MIRPAVQRTFGLKQHIGFRRYSTEKPTLGQFSKPLTSTFFLASAIYTTMHFIWWRLETDERRRSYAHTITSLENELKTKQAKQ</sequence>
<name>A0A1D8NPJ3_YARLL</name>
<organism evidence="2 3">
    <name type="scientific">Yarrowia lipolytica</name>
    <name type="common">Candida lipolytica</name>
    <dbReference type="NCBI Taxonomy" id="4952"/>
    <lineage>
        <taxon>Eukaryota</taxon>
        <taxon>Fungi</taxon>
        <taxon>Dikarya</taxon>
        <taxon>Ascomycota</taxon>
        <taxon>Saccharomycotina</taxon>
        <taxon>Dipodascomycetes</taxon>
        <taxon>Dipodascales</taxon>
        <taxon>Dipodascales incertae sedis</taxon>
        <taxon>Yarrowia</taxon>
    </lineage>
</organism>
<keyword evidence="1" id="KW-0472">Membrane</keyword>
<feature type="transmembrane region" description="Helical" evidence="1">
    <location>
        <begin position="35"/>
        <end position="54"/>
    </location>
</feature>
<evidence type="ECO:0000313" key="3">
    <source>
        <dbReference type="Proteomes" id="UP000182444"/>
    </source>
</evidence>
<keyword evidence="1" id="KW-0812">Transmembrane</keyword>
<dbReference type="GeneID" id="90949735"/>